<protein>
    <submittedName>
        <fullName evidence="1">Uncharacterized protein</fullName>
    </submittedName>
</protein>
<gene>
    <name evidence="1" type="ORF">Pla175_12970</name>
</gene>
<keyword evidence="2" id="KW-1185">Reference proteome</keyword>
<dbReference type="AlphaFoldDB" id="A0A518D902"/>
<dbReference type="RefSeq" id="WP_145282301.1">
    <property type="nucleotide sequence ID" value="NZ_CP036291.1"/>
</dbReference>
<accession>A0A518D902</accession>
<evidence type="ECO:0000313" key="2">
    <source>
        <dbReference type="Proteomes" id="UP000317429"/>
    </source>
</evidence>
<dbReference type="KEGG" id="pnd:Pla175_12970"/>
<sequence length="85" mass="9553">MPTLPPGVTRDRYAATSTTLDTCHAVQVEFHDLPGRIGRALIVWRDSPPRLRPVRKGQSIRDLRPGDLVRCDGRVECVRGLVLYC</sequence>
<dbReference type="OrthoDB" id="296115at2"/>
<evidence type="ECO:0000313" key="1">
    <source>
        <dbReference type="EMBL" id="QDU87930.1"/>
    </source>
</evidence>
<name>A0A518D902_9BACT</name>
<organism evidence="1 2">
    <name type="scientific">Pirellulimonas nuda</name>
    <dbReference type="NCBI Taxonomy" id="2528009"/>
    <lineage>
        <taxon>Bacteria</taxon>
        <taxon>Pseudomonadati</taxon>
        <taxon>Planctomycetota</taxon>
        <taxon>Planctomycetia</taxon>
        <taxon>Pirellulales</taxon>
        <taxon>Lacipirellulaceae</taxon>
        <taxon>Pirellulimonas</taxon>
    </lineage>
</organism>
<proteinExistence type="predicted"/>
<dbReference type="Proteomes" id="UP000317429">
    <property type="component" value="Chromosome"/>
</dbReference>
<dbReference type="EMBL" id="CP036291">
    <property type="protein sequence ID" value="QDU87930.1"/>
    <property type="molecule type" value="Genomic_DNA"/>
</dbReference>
<reference evidence="1 2" key="1">
    <citation type="submission" date="2019-02" db="EMBL/GenBank/DDBJ databases">
        <title>Deep-cultivation of Planctomycetes and their phenomic and genomic characterization uncovers novel biology.</title>
        <authorList>
            <person name="Wiegand S."/>
            <person name="Jogler M."/>
            <person name="Boedeker C."/>
            <person name="Pinto D."/>
            <person name="Vollmers J."/>
            <person name="Rivas-Marin E."/>
            <person name="Kohn T."/>
            <person name="Peeters S.H."/>
            <person name="Heuer A."/>
            <person name="Rast P."/>
            <person name="Oberbeckmann S."/>
            <person name="Bunk B."/>
            <person name="Jeske O."/>
            <person name="Meyerdierks A."/>
            <person name="Storesund J.E."/>
            <person name="Kallscheuer N."/>
            <person name="Luecker S."/>
            <person name="Lage O.M."/>
            <person name="Pohl T."/>
            <person name="Merkel B.J."/>
            <person name="Hornburger P."/>
            <person name="Mueller R.-W."/>
            <person name="Bruemmer F."/>
            <person name="Labrenz M."/>
            <person name="Spormann A.M."/>
            <person name="Op den Camp H."/>
            <person name="Overmann J."/>
            <person name="Amann R."/>
            <person name="Jetten M.S.M."/>
            <person name="Mascher T."/>
            <person name="Medema M.H."/>
            <person name="Devos D.P."/>
            <person name="Kaster A.-K."/>
            <person name="Ovreas L."/>
            <person name="Rohde M."/>
            <person name="Galperin M.Y."/>
            <person name="Jogler C."/>
        </authorList>
    </citation>
    <scope>NUCLEOTIDE SEQUENCE [LARGE SCALE GENOMIC DNA]</scope>
    <source>
        <strain evidence="1 2">Pla175</strain>
    </source>
</reference>